<dbReference type="InterPro" id="IPR038354">
    <property type="entry name" value="VKOR_sf"/>
</dbReference>
<dbReference type="Pfam" id="PF07884">
    <property type="entry name" value="VKOR"/>
    <property type="match status" value="1"/>
</dbReference>
<organism evidence="12 13">
    <name type="scientific">Candidatus Magasanikbacteria bacterium CG_4_9_14_3_um_filter_32_9</name>
    <dbReference type="NCBI Taxonomy" id="1974644"/>
    <lineage>
        <taxon>Bacteria</taxon>
        <taxon>Candidatus Magasanikiibacteriota</taxon>
    </lineage>
</organism>
<accession>A0A2M7Z6L8</accession>
<comment type="similarity">
    <text evidence="2">Belongs to the VKOR family.</text>
</comment>
<evidence type="ECO:0000256" key="10">
    <source>
        <dbReference type="SAM" id="Phobius"/>
    </source>
</evidence>
<feature type="transmembrane region" description="Helical" evidence="10">
    <location>
        <begin position="86"/>
        <end position="110"/>
    </location>
</feature>
<keyword evidence="8" id="KW-1015">Disulfide bond</keyword>
<keyword evidence="9" id="KW-0676">Redox-active center</keyword>
<comment type="caution">
    <text evidence="12">The sequence shown here is derived from an EMBL/GenBank/DDBJ whole genome shotgun (WGS) entry which is preliminary data.</text>
</comment>
<dbReference type="PANTHER" id="PTHR34573:SF1">
    <property type="entry name" value="VITAMIN K EPOXIDE REDUCTASE DOMAIN-CONTAINING PROTEIN"/>
    <property type="match status" value="1"/>
</dbReference>
<evidence type="ECO:0000256" key="2">
    <source>
        <dbReference type="ARBA" id="ARBA00006214"/>
    </source>
</evidence>
<feature type="transmembrane region" description="Helical" evidence="10">
    <location>
        <begin position="53"/>
        <end position="74"/>
    </location>
</feature>
<evidence type="ECO:0000313" key="12">
    <source>
        <dbReference type="EMBL" id="PJA89786.1"/>
    </source>
</evidence>
<evidence type="ECO:0000256" key="4">
    <source>
        <dbReference type="ARBA" id="ARBA00022719"/>
    </source>
</evidence>
<dbReference type="InterPro" id="IPR044698">
    <property type="entry name" value="VKOR/LTO1"/>
</dbReference>
<dbReference type="Gene3D" id="1.20.1440.130">
    <property type="entry name" value="VKOR domain"/>
    <property type="match status" value="1"/>
</dbReference>
<keyword evidence="3 10" id="KW-0812">Transmembrane</keyword>
<name>A0A2M7Z6L8_9BACT</name>
<dbReference type="PANTHER" id="PTHR34573">
    <property type="entry name" value="VKC DOMAIN-CONTAINING PROTEIN"/>
    <property type="match status" value="1"/>
</dbReference>
<evidence type="ECO:0000256" key="5">
    <source>
        <dbReference type="ARBA" id="ARBA00022989"/>
    </source>
</evidence>
<evidence type="ECO:0000256" key="1">
    <source>
        <dbReference type="ARBA" id="ARBA00004141"/>
    </source>
</evidence>
<feature type="domain" description="Vitamin K epoxide reductase" evidence="11">
    <location>
        <begin position="3"/>
        <end position="132"/>
    </location>
</feature>
<feature type="transmembrane region" description="Helical" evidence="10">
    <location>
        <begin position="5"/>
        <end position="23"/>
    </location>
</feature>
<keyword evidence="6" id="KW-0560">Oxidoreductase</keyword>
<gene>
    <name evidence="12" type="ORF">CO137_02370</name>
</gene>
<dbReference type="GO" id="GO:0016020">
    <property type="term" value="C:membrane"/>
    <property type="evidence" value="ECO:0007669"/>
    <property type="project" value="UniProtKB-SubCell"/>
</dbReference>
<keyword evidence="4" id="KW-0874">Quinone</keyword>
<evidence type="ECO:0000256" key="6">
    <source>
        <dbReference type="ARBA" id="ARBA00023002"/>
    </source>
</evidence>
<dbReference type="GO" id="GO:0048038">
    <property type="term" value="F:quinone binding"/>
    <property type="evidence" value="ECO:0007669"/>
    <property type="project" value="UniProtKB-KW"/>
</dbReference>
<dbReference type="CDD" id="cd12916">
    <property type="entry name" value="VKOR_1"/>
    <property type="match status" value="1"/>
</dbReference>
<evidence type="ECO:0000256" key="9">
    <source>
        <dbReference type="ARBA" id="ARBA00023284"/>
    </source>
</evidence>
<evidence type="ECO:0000313" key="13">
    <source>
        <dbReference type="Proteomes" id="UP000230843"/>
    </source>
</evidence>
<keyword evidence="5 10" id="KW-1133">Transmembrane helix</keyword>
<evidence type="ECO:0000259" key="11">
    <source>
        <dbReference type="SMART" id="SM00756"/>
    </source>
</evidence>
<dbReference type="InterPro" id="IPR036249">
    <property type="entry name" value="Thioredoxin-like_sf"/>
</dbReference>
<dbReference type="Proteomes" id="UP000230843">
    <property type="component" value="Unassembled WGS sequence"/>
</dbReference>
<feature type="transmembrane region" description="Helical" evidence="10">
    <location>
        <begin position="116"/>
        <end position="133"/>
    </location>
</feature>
<evidence type="ECO:0000256" key="7">
    <source>
        <dbReference type="ARBA" id="ARBA00023136"/>
    </source>
</evidence>
<dbReference type="SUPFAM" id="SSF52833">
    <property type="entry name" value="Thioredoxin-like"/>
    <property type="match status" value="1"/>
</dbReference>
<evidence type="ECO:0000256" key="3">
    <source>
        <dbReference type="ARBA" id="ARBA00022692"/>
    </source>
</evidence>
<dbReference type="Gene3D" id="3.40.30.10">
    <property type="entry name" value="Glutaredoxin"/>
    <property type="match status" value="1"/>
</dbReference>
<dbReference type="AlphaFoldDB" id="A0A2M7Z6L8"/>
<protein>
    <recommendedName>
        <fullName evidence="11">Vitamin K epoxide reductase domain-containing protein</fullName>
    </recommendedName>
</protein>
<proteinExistence type="inferred from homology"/>
<reference evidence="13" key="1">
    <citation type="submission" date="2017-09" db="EMBL/GenBank/DDBJ databases">
        <title>Depth-based differentiation of microbial function through sediment-hosted aquifers and enrichment of novel symbionts in the deep terrestrial subsurface.</title>
        <authorList>
            <person name="Probst A.J."/>
            <person name="Ladd B."/>
            <person name="Jarett J.K."/>
            <person name="Geller-Mcgrath D.E."/>
            <person name="Sieber C.M.K."/>
            <person name="Emerson J.B."/>
            <person name="Anantharaman K."/>
            <person name="Thomas B.C."/>
            <person name="Malmstrom R."/>
            <person name="Stieglmeier M."/>
            <person name="Klingl A."/>
            <person name="Woyke T."/>
            <person name="Ryan C.M."/>
            <person name="Banfield J.F."/>
        </authorList>
    </citation>
    <scope>NUCLEOTIDE SEQUENCE [LARGE SCALE GENOMIC DNA]</scope>
</reference>
<evidence type="ECO:0000256" key="8">
    <source>
        <dbReference type="ARBA" id="ARBA00023157"/>
    </source>
</evidence>
<comment type="subcellular location">
    <subcellularLocation>
        <location evidence="1">Membrane</location>
        <topology evidence="1">Multi-pass membrane protein</topology>
    </subcellularLocation>
</comment>
<keyword evidence="7 10" id="KW-0472">Membrane</keyword>
<dbReference type="EMBL" id="PFVJ01000050">
    <property type="protein sequence ID" value="PJA89786.1"/>
    <property type="molecule type" value="Genomic_DNA"/>
</dbReference>
<dbReference type="GO" id="GO:0016491">
    <property type="term" value="F:oxidoreductase activity"/>
    <property type="evidence" value="ECO:0007669"/>
    <property type="project" value="UniProtKB-KW"/>
</dbReference>
<sequence>MFKRILLIVLSILGAGVMFYLSYLHFSPTEGAFCNLGEGLSCDIVNKSLYSEILGIPLSILGILFFLTILSVLIWKYNEKMLKNALFVSISFLGPSLYLTVIEIFVLKNICVFCELSKILILIIIILLIFSLKKKPNIKFFGSAIIIALIFAGSTYLIHSNTGPQEEYNSFAQCLDESGLKMYGSVTCSFCARQRDLFGDAFQFINEIECDPRNENNQAELCISKNIERTPTWILEDENGNNLHKFEPGVQSLKTLSEISNCPILKNK</sequence>
<feature type="transmembrane region" description="Helical" evidence="10">
    <location>
        <begin position="140"/>
        <end position="159"/>
    </location>
</feature>
<dbReference type="SMART" id="SM00756">
    <property type="entry name" value="VKc"/>
    <property type="match status" value="1"/>
</dbReference>
<dbReference type="InterPro" id="IPR012932">
    <property type="entry name" value="VKOR"/>
</dbReference>